<reference evidence="1" key="1">
    <citation type="submission" date="2022-01" db="EMBL/GenBank/DDBJ databases">
        <title>Lysobacter chinensis sp. nov., a bacterium isolated from cow dung compost.</title>
        <authorList>
            <person name="Liu Y."/>
        </authorList>
    </citation>
    <scope>NUCLEOTIDE SEQUENCE</scope>
    <source>
        <strain evidence="1">TLK-CK17</strain>
    </source>
</reference>
<keyword evidence="2" id="KW-1185">Reference proteome</keyword>
<proteinExistence type="predicted"/>
<evidence type="ECO:0000313" key="1">
    <source>
        <dbReference type="EMBL" id="MCF7222209.1"/>
    </source>
</evidence>
<dbReference type="Proteomes" id="UP001430796">
    <property type="component" value="Unassembled WGS sequence"/>
</dbReference>
<evidence type="ECO:0000313" key="2">
    <source>
        <dbReference type="Proteomes" id="UP001430796"/>
    </source>
</evidence>
<sequence>MKLAAAWAWLNSVLESNTFKLLILPVAGGIYAAGSYFGRRRIERTGESEEIKRVRELVDLQRAMNDGNVSVEDINNLRQQLLGKPVEQAVATATYSLSELSTCASSPPT</sequence>
<name>A0ABS9HTH7_9GAMM</name>
<dbReference type="RefSeq" id="WP_237054640.1">
    <property type="nucleotide sequence ID" value="NZ_JAKJPO010000005.1"/>
</dbReference>
<organism evidence="1 2">
    <name type="scientific">Marilutibacter chinensis</name>
    <dbReference type="NCBI Taxonomy" id="2912247"/>
    <lineage>
        <taxon>Bacteria</taxon>
        <taxon>Pseudomonadati</taxon>
        <taxon>Pseudomonadota</taxon>
        <taxon>Gammaproteobacteria</taxon>
        <taxon>Lysobacterales</taxon>
        <taxon>Lysobacteraceae</taxon>
        <taxon>Marilutibacter</taxon>
    </lineage>
</organism>
<accession>A0ABS9HTH7</accession>
<gene>
    <name evidence="1" type="ORF">L3V18_10490</name>
</gene>
<reference evidence="1" key="2">
    <citation type="submission" date="2022-01" db="EMBL/GenBank/DDBJ databases">
        <authorList>
            <person name="Zhou L.Y."/>
        </authorList>
    </citation>
    <scope>NUCLEOTIDE SEQUENCE</scope>
    <source>
        <strain evidence="1">TLK-CK17</strain>
    </source>
</reference>
<comment type="caution">
    <text evidence="1">The sequence shown here is derived from an EMBL/GenBank/DDBJ whole genome shotgun (WGS) entry which is preliminary data.</text>
</comment>
<protein>
    <submittedName>
        <fullName evidence="1">Uncharacterized protein</fullName>
    </submittedName>
</protein>
<dbReference type="EMBL" id="JAKJPO010000005">
    <property type="protein sequence ID" value="MCF7222209.1"/>
    <property type="molecule type" value="Genomic_DNA"/>
</dbReference>